<comment type="caution">
    <text evidence="1">The sequence shown here is derived from an EMBL/GenBank/DDBJ whole genome shotgun (WGS) entry which is preliminary data.</text>
</comment>
<dbReference type="AlphaFoldDB" id="A0AAW2WV48"/>
<proteinExistence type="predicted"/>
<sequence>VHFGVHKVIQFSFQMRSGLQDPFQKEFLQVKLSLLKKSSISASSCQQASSHHASSQPATRQFELAPASSQSAIRLAHGLASSHTASSRPAIWLASDLASSHPASSCPATLPARRSRGRELATRELVALSIQWTIFS</sequence>
<name>A0AAW2WV48_9LAMI</name>
<evidence type="ECO:0000313" key="1">
    <source>
        <dbReference type="EMBL" id="KAL0445283.1"/>
    </source>
</evidence>
<organism evidence="1">
    <name type="scientific">Sesamum latifolium</name>
    <dbReference type="NCBI Taxonomy" id="2727402"/>
    <lineage>
        <taxon>Eukaryota</taxon>
        <taxon>Viridiplantae</taxon>
        <taxon>Streptophyta</taxon>
        <taxon>Embryophyta</taxon>
        <taxon>Tracheophyta</taxon>
        <taxon>Spermatophyta</taxon>
        <taxon>Magnoliopsida</taxon>
        <taxon>eudicotyledons</taxon>
        <taxon>Gunneridae</taxon>
        <taxon>Pentapetalae</taxon>
        <taxon>asterids</taxon>
        <taxon>lamiids</taxon>
        <taxon>Lamiales</taxon>
        <taxon>Pedaliaceae</taxon>
        <taxon>Sesamum</taxon>
    </lineage>
</organism>
<accession>A0AAW2WV48</accession>
<reference evidence="1" key="2">
    <citation type="journal article" date="2024" name="Plant">
        <title>Genomic evolution and insights into agronomic trait innovations of Sesamum species.</title>
        <authorList>
            <person name="Miao H."/>
            <person name="Wang L."/>
            <person name="Qu L."/>
            <person name="Liu H."/>
            <person name="Sun Y."/>
            <person name="Le M."/>
            <person name="Wang Q."/>
            <person name="Wei S."/>
            <person name="Zheng Y."/>
            <person name="Lin W."/>
            <person name="Duan Y."/>
            <person name="Cao H."/>
            <person name="Xiong S."/>
            <person name="Wang X."/>
            <person name="Wei L."/>
            <person name="Li C."/>
            <person name="Ma Q."/>
            <person name="Ju M."/>
            <person name="Zhao R."/>
            <person name="Li G."/>
            <person name="Mu C."/>
            <person name="Tian Q."/>
            <person name="Mei H."/>
            <person name="Zhang T."/>
            <person name="Gao T."/>
            <person name="Zhang H."/>
        </authorList>
    </citation>
    <scope>NUCLEOTIDE SEQUENCE</scope>
    <source>
        <strain evidence="1">KEN1</strain>
    </source>
</reference>
<reference evidence="1" key="1">
    <citation type="submission" date="2020-06" db="EMBL/GenBank/DDBJ databases">
        <authorList>
            <person name="Li T."/>
            <person name="Hu X."/>
            <person name="Zhang T."/>
            <person name="Song X."/>
            <person name="Zhang H."/>
            <person name="Dai N."/>
            <person name="Sheng W."/>
            <person name="Hou X."/>
            <person name="Wei L."/>
        </authorList>
    </citation>
    <scope>NUCLEOTIDE SEQUENCE</scope>
    <source>
        <strain evidence="1">KEN1</strain>
        <tissue evidence="1">Leaf</tissue>
    </source>
</reference>
<gene>
    <name evidence="1" type="ORF">Slati_2251000</name>
</gene>
<protein>
    <submittedName>
        <fullName evidence="1">Uncharacterized protein</fullName>
    </submittedName>
</protein>
<dbReference type="EMBL" id="JACGWN010000007">
    <property type="protein sequence ID" value="KAL0445283.1"/>
    <property type="molecule type" value="Genomic_DNA"/>
</dbReference>
<feature type="non-terminal residue" evidence="1">
    <location>
        <position position="1"/>
    </location>
</feature>